<evidence type="ECO:0000256" key="14">
    <source>
        <dbReference type="PIRNR" id="PIRNR004491"/>
    </source>
</evidence>
<evidence type="ECO:0000313" key="17">
    <source>
        <dbReference type="Proteomes" id="UP000298488"/>
    </source>
</evidence>
<keyword evidence="6 14" id="KW-0548">Nucleotidyltransferase</keyword>
<keyword evidence="8 14" id="KW-0418">Kinase</keyword>
<proteinExistence type="inferred from homology"/>
<dbReference type="InterPro" id="IPR015865">
    <property type="entry name" value="Riboflavin_kinase_bac/euk"/>
</dbReference>
<dbReference type="EC" id="2.7.1.26" evidence="14"/>
<evidence type="ECO:0000256" key="6">
    <source>
        <dbReference type="ARBA" id="ARBA00022695"/>
    </source>
</evidence>
<dbReference type="GO" id="GO:0009231">
    <property type="term" value="P:riboflavin biosynthetic process"/>
    <property type="evidence" value="ECO:0007669"/>
    <property type="project" value="InterPro"/>
</dbReference>
<keyword evidence="17" id="KW-1185">Reference proteome</keyword>
<evidence type="ECO:0000313" key="16">
    <source>
        <dbReference type="EMBL" id="TFB78664.1"/>
    </source>
</evidence>
<accession>A0A4R8V6H0</accession>
<name>A0A4R8V6H0_9MICO</name>
<evidence type="ECO:0000256" key="2">
    <source>
        <dbReference type="ARBA" id="ARBA00005201"/>
    </source>
</evidence>
<dbReference type="SMART" id="SM00904">
    <property type="entry name" value="Flavokinase"/>
    <property type="match status" value="1"/>
</dbReference>
<dbReference type="Gene3D" id="3.40.50.620">
    <property type="entry name" value="HUPs"/>
    <property type="match status" value="1"/>
</dbReference>
<dbReference type="GO" id="GO:0005524">
    <property type="term" value="F:ATP binding"/>
    <property type="evidence" value="ECO:0007669"/>
    <property type="project" value="UniProtKB-UniRule"/>
</dbReference>
<dbReference type="Proteomes" id="UP000298488">
    <property type="component" value="Unassembled WGS sequence"/>
</dbReference>
<dbReference type="EC" id="2.7.7.2" evidence="14"/>
<dbReference type="OrthoDB" id="9803667at2"/>
<dbReference type="FunFam" id="3.40.50.620:FF:000021">
    <property type="entry name" value="Riboflavin biosynthesis protein"/>
    <property type="match status" value="1"/>
</dbReference>
<dbReference type="InterPro" id="IPR023468">
    <property type="entry name" value="Riboflavin_kinase"/>
</dbReference>
<gene>
    <name evidence="16" type="ORF">E3N84_00340</name>
</gene>
<reference evidence="16 17" key="1">
    <citation type="submission" date="2019-03" db="EMBL/GenBank/DDBJ databases">
        <title>Genomics of glacier-inhabiting Cryobacterium strains.</title>
        <authorList>
            <person name="Liu Q."/>
            <person name="Xin Y.-H."/>
        </authorList>
    </citation>
    <scope>NUCLEOTIDE SEQUENCE [LARGE SCALE GENOMIC DNA]</scope>
    <source>
        <strain evidence="16 17">CGMCC 1.10440</strain>
    </source>
</reference>
<dbReference type="Gene3D" id="2.40.30.30">
    <property type="entry name" value="Riboflavin kinase-like"/>
    <property type="match status" value="1"/>
</dbReference>
<dbReference type="AlphaFoldDB" id="A0A4R8V6H0"/>
<dbReference type="CDD" id="cd02064">
    <property type="entry name" value="FAD_synthetase_N"/>
    <property type="match status" value="1"/>
</dbReference>
<evidence type="ECO:0000259" key="15">
    <source>
        <dbReference type="SMART" id="SM00904"/>
    </source>
</evidence>
<dbReference type="InterPro" id="IPR015864">
    <property type="entry name" value="FAD_synthase"/>
</dbReference>
<keyword evidence="4 14" id="KW-0288">FMN</keyword>
<protein>
    <recommendedName>
        <fullName evidence="14">Riboflavin biosynthesis protein</fullName>
    </recommendedName>
    <domain>
        <recommendedName>
            <fullName evidence="14">Riboflavin kinase</fullName>
            <ecNumber evidence="14">2.7.1.26</ecNumber>
        </recommendedName>
        <alternativeName>
            <fullName evidence="14">Flavokinase</fullName>
        </alternativeName>
    </domain>
    <domain>
        <recommendedName>
            <fullName evidence="14">FMN adenylyltransferase</fullName>
            <ecNumber evidence="14">2.7.7.2</ecNumber>
        </recommendedName>
        <alternativeName>
            <fullName evidence="14">FAD pyrophosphorylase</fullName>
        </alternativeName>
        <alternativeName>
            <fullName evidence="14">FAD synthase</fullName>
        </alternativeName>
    </domain>
</protein>
<dbReference type="Pfam" id="PF06574">
    <property type="entry name" value="FAD_syn"/>
    <property type="match status" value="1"/>
</dbReference>
<dbReference type="Pfam" id="PF01687">
    <property type="entry name" value="Flavokinase"/>
    <property type="match status" value="1"/>
</dbReference>
<comment type="pathway">
    <text evidence="1 14">Cofactor biosynthesis; FAD biosynthesis; FAD from FMN: step 1/1.</text>
</comment>
<dbReference type="GO" id="GO:0006747">
    <property type="term" value="P:FAD biosynthetic process"/>
    <property type="evidence" value="ECO:0007669"/>
    <property type="project" value="UniProtKB-UniRule"/>
</dbReference>
<dbReference type="PANTHER" id="PTHR22749:SF6">
    <property type="entry name" value="RIBOFLAVIN KINASE"/>
    <property type="match status" value="1"/>
</dbReference>
<comment type="similarity">
    <text evidence="14">Belongs to the ribF family.</text>
</comment>
<dbReference type="RefSeq" id="WP_104094543.1">
    <property type="nucleotide sequence ID" value="NZ_JACHBP010000001.1"/>
</dbReference>
<dbReference type="EMBL" id="SOFI01000003">
    <property type="protein sequence ID" value="TFB78664.1"/>
    <property type="molecule type" value="Genomic_DNA"/>
</dbReference>
<evidence type="ECO:0000256" key="4">
    <source>
        <dbReference type="ARBA" id="ARBA00022643"/>
    </source>
</evidence>
<dbReference type="SUPFAM" id="SSF82114">
    <property type="entry name" value="Riboflavin kinase-like"/>
    <property type="match status" value="1"/>
</dbReference>
<dbReference type="InterPro" id="IPR002606">
    <property type="entry name" value="Riboflavin_kinase_bac"/>
</dbReference>
<evidence type="ECO:0000256" key="9">
    <source>
        <dbReference type="ARBA" id="ARBA00022827"/>
    </source>
</evidence>
<keyword evidence="10 14" id="KW-0067">ATP-binding</keyword>
<dbReference type="PANTHER" id="PTHR22749">
    <property type="entry name" value="RIBOFLAVIN KINASE/FMN ADENYLYLTRANSFERASE"/>
    <property type="match status" value="1"/>
</dbReference>
<keyword evidence="7 14" id="KW-0547">Nucleotide-binding</keyword>
<evidence type="ECO:0000256" key="13">
    <source>
        <dbReference type="ARBA" id="ARBA00049494"/>
    </source>
</evidence>
<evidence type="ECO:0000256" key="8">
    <source>
        <dbReference type="ARBA" id="ARBA00022777"/>
    </source>
</evidence>
<sequence length="320" mass="35037">MDVYTRLSDVPAEFGPSVVTIGKFDGVHRGHELMIDRLLTDARANSFVPTVLTFDRNPLSVLAPDACPPELVSNAQKLELLDRAGVEATVMLEFTRAFSENSPREFVELMLVQALHAKIVLIGEDFRFGRRGAGDSEVLRDLGGELGFRVDILPRVEHDGRRVSSTWVRELLDAGDVRGAETILGRRPSVRGTVVRGEQRGRELGFPTANLAPKPEGFVPADGVYAAWADVDGARYPAAVSIGNNPTFAGVPERQVEAHIMGHGRDAIELELYGKLLELQFVDRVRGMVAFDGPAALVDQIADDVEQVRSMLSSDPERAR</sequence>
<evidence type="ECO:0000256" key="10">
    <source>
        <dbReference type="ARBA" id="ARBA00022840"/>
    </source>
</evidence>
<comment type="catalytic activity">
    <reaction evidence="12 14">
        <text>riboflavin + ATP = FMN + ADP + H(+)</text>
        <dbReference type="Rhea" id="RHEA:14357"/>
        <dbReference type="ChEBI" id="CHEBI:15378"/>
        <dbReference type="ChEBI" id="CHEBI:30616"/>
        <dbReference type="ChEBI" id="CHEBI:57986"/>
        <dbReference type="ChEBI" id="CHEBI:58210"/>
        <dbReference type="ChEBI" id="CHEBI:456216"/>
        <dbReference type="EC" id="2.7.1.26"/>
    </reaction>
</comment>
<evidence type="ECO:0000256" key="1">
    <source>
        <dbReference type="ARBA" id="ARBA00004726"/>
    </source>
</evidence>
<dbReference type="SUPFAM" id="SSF52374">
    <property type="entry name" value="Nucleotidylyl transferase"/>
    <property type="match status" value="1"/>
</dbReference>
<dbReference type="GO" id="GO:0008531">
    <property type="term" value="F:riboflavin kinase activity"/>
    <property type="evidence" value="ECO:0007669"/>
    <property type="project" value="UniProtKB-UniRule"/>
</dbReference>
<comment type="catalytic activity">
    <reaction evidence="13 14">
        <text>FMN + ATP + H(+) = FAD + diphosphate</text>
        <dbReference type="Rhea" id="RHEA:17237"/>
        <dbReference type="ChEBI" id="CHEBI:15378"/>
        <dbReference type="ChEBI" id="CHEBI:30616"/>
        <dbReference type="ChEBI" id="CHEBI:33019"/>
        <dbReference type="ChEBI" id="CHEBI:57692"/>
        <dbReference type="ChEBI" id="CHEBI:58210"/>
        <dbReference type="EC" id="2.7.7.2"/>
    </reaction>
</comment>
<dbReference type="GO" id="GO:0009398">
    <property type="term" value="P:FMN biosynthetic process"/>
    <property type="evidence" value="ECO:0007669"/>
    <property type="project" value="UniProtKB-UniRule"/>
</dbReference>
<dbReference type="NCBIfam" id="TIGR00083">
    <property type="entry name" value="ribF"/>
    <property type="match status" value="1"/>
</dbReference>
<keyword evidence="5 14" id="KW-0808">Transferase</keyword>
<evidence type="ECO:0000256" key="11">
    <source>
        <dbReference type="ARBA" id="ARBA00023268"/>
    </source>
</evidence>
<comment type="pathway">
    <text evidence="2 14">Cofactor biosynthesis; FMN biosynthesis; FMN from riboflavin (ATP route): step 1/1.</text>
</comment>
<evidence type="ECO:0000256" key="3">
    <source>
        <dbReference type="ARBA" id="ARBA00022630"/>
    </source>
</evidence>
<feature type="domain" description="Riboflavin kinase" evidence="15">
    <location>
        <begin position="183"/>
        <end position="313"/>
    </location>
</feature>
<comment type="caution">
    <text evidence="16">The sequence shown here is derived from an EMBL/GenBank/DDBJ whole genome shotgun (WGS) entry which is preliminary data.</text>
</comment>
<organism evidence="16 17">
    <name type="scientific">Terrimesophilobacter mesophilus</name>
    <dbReference type="NCBI Taxonomy" id="433647"/>
    <lineage>
        <taxon>Bacteria</taxon>
        <taxon>Bacillati</taxon>
        <taxon>Actinomycetota</taxon>
        <taxon>Actinomycetes</taxon>
        <taxon>Micrococcales</taxon>
        <taxon>Microbacteriaceae</taxon>
        <taxon>Terrimesophilobacter</taxon>
    </lineage>
</organism>
<dbReference type="InterPro" id="IPR014729">
    <property type="entry name" value="Rossmann-like_a/b/a_fold"/>
</dbReference>
<evidence type="ECO:0000256" key="12">
    <source>
        <dbReference type="ARBA" id="ARBA00047880"/>
    </source>
</evidence>
<dbReference type="UniPathway" id="UPA00276">
    <property type="reaction ID" value="UER00406"/>
</dbReference>
<evidence type="ECO:0000256" key="7">
    <source>
        <dbReference type="ARBA" id="ARBA00022741"/>
    </source>
</evidence>
<dbReference type="PIRSF" id="PIRSF004491">
    <property type="entry name" value="FAD_Synth"/>
    <property type="match status" value="1"/>
</dbReference>
<dbReference type="UniPathway" id="UPA00277">
    <property type="reaction ID" value="UER00407"/>
</dbReference>
<dbReference type="GO" id="GO:0003919">
    <property type="term" value="F:FMN adenylyltransferase activity"/>
    <property type="evidence" value="ECO:0007669"/>
    <property type="project" value="UniProtKB-UniRule"/>
</dbReference>
<evidence type="ECO:0000256" key="5">
    <source>
        <dbReference type="ARBA" id="ARBA00022679"/>
    </source>
</evidence>
<keyword evidence="3 14" id="KW-0285">Flavoprotein</keyword>
<keyword evidence="11" id="KW-0511">Multifunctional enzyme</keyword>
<dbReference type="NCBIfam" id="NF004160">
    <property type="entry name" value="PRK05627.1-3"/>
    <property type="match status" value="1"/>
</dbReference>
<dbReference type="InterPro" id="IPR023465">
    <property type="entry name" value="Riboflavin_kinase_dom_sf"/>
</dbReference>
<keyword evidence="9 14" id="KW-0274">FAD</keyword>